<name>T1CAQ0_9ZZZZ</name>
<accession>T1CAQ0</accession>
<dbReference type="Gene3D" id="3.40.50.300">
    <property type="entry name" value="P-loop containing nucleotide triphosphate hydrolases"/>
    <property type="match status" value="1"/>
</dbReference>
<evidence type="ECO:0000256" key="1">
    <source>
        <dbReference type="ARBA" id="ARBA00022705"/>
    </source>
</evidence>
<evidence type="ECO:0000313" key="3">
    <source>
        <dbReference type="EMBL" id="EQD78353.1"/>
    </source>
</evidence>
<reference evidence="3" key="2">
    <citation type="journal article" date="2014" name="ISME J.">
        <title>Microbial stratification in low pH oxic and suboxic macroscopic growths along an acid mine drainage.</title>
        <authorList>
            <person name="Mendez-Garcia C."/>
            <person name="Mesa V."/>
            <person name="Sprenger R.R."/>
            <person name="Richter M."/>
            <person name="Diez M.S."/>
            <person name="Solano J."/>
            <person name="Bargiela R."/>
            <person name="Golyshina O.V."/>
            <person name="Manteca A."/>
            <person name="Ramos J.L."/>
            <person name="Gallego J.R."/>
            <person name="Llorente I."/>
            <person name="Martins Dos Santos V.A."/>
            <person name="Jensen O.N."/>
            <person name="Pelaez A.I."/>
            <person name="Sanchez J."/>
            <person name="Ferrer M."/>
        </authorList>
    </citation>
    <scope>NUCLEOTIDE SEQUENCE</scope>
</reference>
<dbReference type="GO" id="GO:0006260">
    <property type="term" value="P:DNA replication"/>
    <property type="evidence" value="ECO:0007669"/>
    <property type="project" value="UniProtKB-KW"/>
</dbReference>
<dbReference type="SMART" id="SM00382">
    <property type="entry name" value="AAA"/>
    <property type="match status" value="1"/>
</dbReference>
<dbReference type="GO" id="GO:0016887">
    <property type="term" value="F:ATP hydrolysis activity"/>
    <property type="evidence" value="ECO:0007669"/>
    <property type="project" value="InterPro"/>
</dbReference>
<organism evidence="3">
    <name type="scientific">mine drainage metagenome</name>
    <dbReference type="NCBI Taxonomy" id="410659"/>
    <lineage>
        <taxon>unclassified sequences</taxon>
        <taxon>metagenomes</taxon>
        <taxon>ecological metagenomes</taxon>
    </lineage>
</organism>
<proteinExistence type="predicted"/>
<dbReference type="CDD" id="cd00009">
    <property type="entry name" value="AAA"/>
    <property type="match status" value="1"/>
</dbReference>
<dbReference type="SUPFAM" id="SSF52540">
    <property type="entry name" value="P-loop containing nucleoside triphosphate hydrolases"/>
    <property type="match status" value="1"/>
</dbReference>
<dbReference type="InterPro" id="IPR003959">
    <property type="entry name" value="ATPase_AAA_core"/>
</dbReference>
<dbReference type="EMBL" id="AUZY01000569">
    <property type="protein sequence ID" value="EQD78353.1"/>
    <property type="molecule type" value="Genomic_DNA"/>
</dbReference>
<feature type="non-terminal residue" evidence="3">
    <location>
        <position position="159"/>
    </location>
</feature>
<dbReference type="GO" id="GO:0005524">
    <property type="term" value="F:ATP binding"/>
    <property type="evidence" value="ECO:0007669"/>
    <property type="project" value="InterPro"/>
</dbReference>
<gene>
    <name evidence="3" type="ORF">B1B_00768</name>
</gene>
<feature type="domain" description="AAA+ ATPase" evidence="2">
    <location>
        <begin position="3"/>
        <end position="126"/>
    </location>
</feature>
<feature type="non-terminal residue" evidence="3">
    <location>
        <position position="1"/>
    </location>
</feature>
<sequence length="159" mass="17312">GVKKKPIMLFGPSGTGKTSTAYALAHEMGWNLVELNASDYRDSASILTKLMPAAMSRSLFGKMNMILLDEIDELVARFDSGANKAIIDLIESARCPVVFTANDFWDKKISFLRTRVEPVAYRRVASFSAAALVERVAKANAIKIDGDAVKAIVVRSNGD</sequence>
<dbReference type="InterPro" id="IPR003593">
    <property type="entry name" value="AAA+_ATPase"/>
</dbReference>
<dbReference type="AlphaFoldDB" id="T1CAQ0"/>
<comment type="caution">
    <text evidence="3">The sequence shown here is derived from an EMBL/GenBank/DDBJ whole genome shotgun (WGS) entry which is preliminary data.</text>
</comment>
<reference evidence="3" key="1">
    <citation type="submission" date="2013-08" db="EMBL/GenBank/DDBJ databases">
        <authorList>
            <person name="Mendez C."/>
            <person name="Richter M."/>
            <person name="Ferrer M."/>
            <person name="Sanchez J."/>
        </authorList>
    </citation>
    <scope>NUCLEOTIDE SEQUENCE</scope>
</reference>
<dbReference type="Pfam" id="PF00004">
    <property type="entry name" value="AAA"/>
    <property type="match status" value="1"/>
</dbReference>
<keyword evidence="1" id="KW-0235">DNA replication</keyword>
<dbReference type="PANTHER" id="PTHR23389">
    <property type="entry name" value="CHROMOSOME TRANSMISSION FIDELITY FACTOR 18"/>
    <property type="match status" value="1"/>
</dbReference>
<evidence type="ECO:0000259" key="2">
    <source>
        <dbReference type="SMART" id="SM00382"/>
    </source>
</evidence>
<dbReference type="PANTHER" id="PTHR23389:SF6">
    <property type="entry name" value="REPLICATION FACTOR C SUBUNIT 1"/>
    <property type="match status" value="1"/>
</dbReference>
<protein>
    <submittedName>
        <fullName evidence="3">Replication factor C large subunit</fullName>
    </submittedName>
</protein>
<dbReference type="InterPro" id="IPR027417">
    <property type="entry name" value="P-loop_NTPase"/>
</dbReference>